<dbReference type="Proteomes" id="UP000055048">
    <property type="component" value="Unassembled WGS sequence"/>
</dbReference>
<sequence>MPLAPATTFASPTIGGAITTSDQFYFDHWSTREWNFFKGNVKFVNGERLREYVKSVLNKNLKGQIVHRDHDHIAREIKNESIKKNFFLHARDGSTKDFTLLCGFRVLLRLQWLKSYSRSRIVDDSSLDEERFFVGKV</sequence>
<protein>
    <submittedName>
        <fullName evidence="1">Uncharacterized protein</fullName>
    </submittedName>
</protein>
<dbReference type="AlphaFoldDB" id="A0A0V0TQ28"/>
<proteinExistence type="predicted"/>
<organism evidence="1 2">
    <name type="scientific">Trichinella murrelli</name>
    <dbReference type="NCBI Taxonomy" id="144512"/>
    <lineage>
        <taxon>Eukaryota</taxon>
        <taxon>Metazoa</taxon>
        <taxon>Ecdysozoa</taxon>
        <taxon>Nematoda</taxon>
        <taxon>Enoplea</taxon>
        <taxon>Dorylaimia</taxon>
        <taxon>Trichinellida</taxon>
        <taxon>Trichinellidae</taxon>
        <taxon>Trichinella</taxon>
    </lineage>
</organism>
<keyword evidence="2" id="KW-1185">Reference proteome</keyword>
<comment type="caution">
    <text evidence="1">The sequence shown here is derived from an EMBL/GenBank/DDBJ whole genome shotgun (WGS) entry which is preliminary data.</text>
</comment>
<dbReference type="EMBL" id="JYDJ01000182">
    <property type="protein sequence ID" value="KRX41009.1"/>
    <property type="molecule type" value="Genomic_DNA"/>
</dbReference>
<evidence type="ECO:0000313" key="1">
    <source>
        <dbReference type="EMBL" id="KRX41009.1"/>
    </source>
</evidence>
<reference evidence="1 2" key="1">
    <citation type="submission" date="2015-01" db="EMBL/GenBank/DDBJ databases">
        <title>Evolution of Trichinella species and genotypes.</title>
        <authorList>
            <person name="Korhonen P.K."/>
            <person name="Edoardo P."/>
            <person name="Giuseppe L.R."/>
            <person name="Gasser R.B."/>
        </authorList>
    </citation>
    <scope>NUCLEOTIDE SEQUENCE [LARGE SCALE GENOMIC DNA]</scope>
    <source>
        <strain evidence="1">ISS417</strain>
    </source>
</reference>
<evidence type="ECO:0000313" key="2">
    <source>
        <dbReference type="Proteomes" id="UP000055048"/>
    </source>
</evidence>
<accession>A0A0V0TQ28</accession>
<name>A0A0V0TQ28_9BILA</name>
<gene>
    <name evidence="1" type="ORF">T05_14818</name>
</gene>